<feature type="region of interest" description="Disordered" evidence="1">
    <location>
        <begin position="778"/>
        <end position="853"/>
    </location>
</feature>
<dbReference type="InterPro" id="IPR000219">
    <property type="entry name" value="DH_dom"/>
</dbReference>
<dbReference type="GO" id="GO:0005085">
    <property type="term" value="F:guanyl-nucleotide exchange factor activity"/>
    <property type="evidence" value="ECO:0007669"/>
    <property type="project" value="InterPro"/>
</dbReference>
<dbReference type="Pfam" id="PF00564">
    <property type="entry name" value="PB1"/>
    <property type="match status" value="1"/>
</dbReference>
<dbReference type="SMART" id="SM00233">
    <property type="entry name" value="PH"/>
    <property type="match status" value="1"/>
</dbReference>
<dbReference type="PANTHER" id="PTHR47339:SF1">
    <property type="entry name" value="CELL DIVISION CONTROL PROTEIN 24"/>
    <property type="match status" value="1"/>
</dbReference>
<organism evidence="5 6">
    <name type="scientific">Absidia repens</name>
    <dbReference type="NCBI Taxonomy" id="90262"/>
    <lineage>
        <taxon>Eukaryota</taxon>
        <taxon>Fungi</taxon>
        <taxon>Fungi incertae sedis</taxon>
        <taxon>Mucoromycota</taxon>
        <taxon>Mucoromycotina</taxon>
        <taxon>Mucoromycetes</taxon>
        <taxon>Mucorales</taxon>
        <taxon>Cunninghamellaceae</taxon>
        <taxon>Absidia</taxon>
    </lineage>
</organism>
<dbReference type="Gene3D" id="3.10.20.90">
    <property type="entry name" value="Phosphatidylinositol 3-kinase Catalytic Subunit, Chain A, domain 1"/>
    <property type="match status" value="1"/>
</dbReference>
<feature type="compositionally biased region" description="Polar residues" evidence="1">
    <location>
        <begin position="606"/>
        <end position="616"/>
    </location>
</feature>
<feature type="compositionally biased region" description="Low complexity" evidence="1">
    <location>
        <begin position="713"/>
        <end position="729"/>
    </location>
</feature>
<keyword evidence="6" id="KW-1185">Reference proteome</keyword>
<dbReference type="Pfam" id="PF15411">
    <property type="entry name" value="PH_10"/>
    <property type="match status" value="1"/>
</dbReference>
<feature type="compositionally biased region" description="Polar residues" evidence="1">
    <location>
        <begin position="692"/>
        <end position="704"/>
    </location>
</feature>
<evidence type="ECO:0000313" key="5">
    <source>
        <dbReference type="EMBL" id="ORZ22038.1"/>
    </source>
</evidence>
<dbReference type="InterPro" id="IPR053793">
    <property type="entry name" value="PB1-like"/>
</dbReference>
<dbReference type="SUPFAM" id="SSF48065">
    <property type="entry name" value="DBL homology domain (DH-domain)"/>
    <property type="match status" value="1"/>
</dbReference>
<feature type="domain" description="DH" evidence="3">
    <location>
        <begin position="228"/>
        <end position="401"/>
    </location>
</feature>
<dbReference type="AlphaFoldDB" id="A0A1X2ITB6"/>
<dbReference type="Gene3D" id="1.10.418.10">
    <property type="entry name" value="Calponin-like domain"/>
    <property type="match status" value="1"/>
</dbReference>
<dbReference type="CDD" id="cd00014">
    <property type="entry name" value="CH_SF"/>
    <property type="match status" value="1"/>
</dbReference>
<dbReference type="GO" id="GO:0043332">
    <property type="term" value="C:mating projection tip"/>
    <property type="evidence" value="ECO:0007669"/>
    <property type="project" value="TreeGrafter"/>
</dbReference>
<dbReference type="GO" id="GO:0005737">
    <property type="term" value="C:cytoplasm"/>
    <property type="evidence" value="ECO:0007669"/>
    <property type="project" value="TreeGrafter"/>
</dbReference>
<reference evidence="5 6" key="1">
    <citation type="submission" date="2016-07" db="EMBL/GenBank/DDBJ databases">
        <title>Pervasive Adenine N6-methylation of Active Genes in Fungi.</title>
        <authorList>
            <consortium name="DOE Joint Genome Institute"/>
            <person name="Mondo S.J."/>
            <person name="Dannebaum R.O."/>
            <person name="Kuo R.C."/>
            <person name="Labutti K."/>
            <person name="Haridas S."/>
            <person name="Kuo A."/>
            <person name="Salamov A."/>
            <person name="Ahrendt S.R."/>
            <person name="Lipzen A."/>
            <person name="Sullivan W."/>
            <person name="Andreopoulos W.B."/>
            <person name="Clum A."/>
            <person name="Lindquist E."/>
            <person name="Daum C."/>
            <person name="Ramamoorthy G.K."/>
            <person name="Gryganskyi A."/>
            <person name="Culley D."/>
            <person name="Magnuson J.K."/>
            <person name="James T.Y."/>
            <person name="O'Malley M.A."/>
            <person name="Stajich J.E."/>
            <person name="Spatafora J.W."/>
            <person name="Visel A."/>
            <person name="Grigoriev I.V."/>
        </authorList>
    </citation>
    <scope>NUCLEOTIDE SEQUENCE [LARGE SCALE GENOMIC DNA]</scope>
    <source>
        <strain evidence="5 6">NRRL 1336</strain>
    </source>
</reference>
<dbReference type="GO" id="GO:0035556">
    <property type="term" value="P:intracellular signal transduction"/>
    <property type="evidence" value="ECO:0007669"/>
    <property type="project" value="InterPro"/>
</dbReference>
<dbReference type="InterPro" id="IPR011993">
    <property type="entry name" value="PH-like_dom_sf"/>
</dbReference>
<dbReference type="PANTHER" id="PTHR47339">
    <property type="entry name" value="CELL DIVISION CONTROL PROTEIN 24"/>
    <property type="match status" value="1"/>
</dbReference>
<dbReference type="InterPro" id="IPR053026">
    <property type="entry name" value="CDC42_GEF"/>
</dbReference>
<dbReference type="SMART" id="SM00325">
    <property type="entry name" value="RhoGEF"/>
    <property type="match status" value="1"/>
</dbReference>
<dbReference type="PROSITE" id="PS50003">
    <property type="entry name" value="PH_DOMAIN"/>
    <property type="match status" value="1"/>
</dbReference>
<dbReference type="CDD" id="cd13246">
    <property type="entry name" value="PH_Scd1"/>
    <property type="match status" value="1"/>
</dbReference>
<evidence type="ECO:0000259" key="3">
    <source>
        <dbReference type="PROSITE" id="PS50010"/>
    </source>
</evidence>
<evidence type="ECO:0000259" key="2">
    <source>
        <dbReference type="PROSITE" id="PS50003"/>
    </source>
</evidence>
<accession>A0A1X2ITB6</accession>
<dbReference type="InterPro" id="IPR001331">
    <property type="entry name" value="GDS_CDC24_CS"/>
</dbReference>
<feature type="compositionally biased region" description="Polar residues" evidence="1">
    <location>
        <begin position="635"/>
        <end position="672"/>
    </location>
</feature>
<dbReference type="Proteomes" id="UP000193560">
    <property type="component" value="Unassembled WGS sequence"/>
</dbReference>
<dbReference type="Gene3D" id="2.30.29.30">
    <property type="entry name" value="Pleckstrin-homology domain (PH domain)/Phosphotyrosine-binding domain (PTB)"/>
    <property type="match status" value="1"/>
</dbReference>
<dbReference type="Pfam" id="PF00621">
    <property type="entry name" value="RhoGEF"/>
    <property type="match status" value="1"/>
</dbReference>
<protein>
    <submittedName>
        <fullName evidence="5">Uncharacterized protein</fullName>
    </submittedName>
</protein>
<dbReference type="SUPFAM" id="SSF54277">
    <property type="entry name" value="CAD &amp; PB1 domains"/>
    <property type="match status" value="1"/>
</dbReference>
<evidence type="ECO:0000259" key="4">
    <source>
        <dbReference type="PROSITE" id="PS51745"/>
    </source>
</evidence>
<dbReference type="InterPro" id="IPR035899">
    <property type="entry name" value="DBL_dom_sf"/>
</dbReference>
<dbReference type="GO" id="GO:0005634">
    <property type="term" value="C:nucleus"/>
    <property type="evidence" value="ECO:0007669"/>
    <property type="project" value="TreeGrafter"/>
</dbReference>
<dbReference type="CDD" id="cd00160">
    <property type="entry name" value="RhoGEF"/>
    <property type="match status" value="1"/>
</dbReference>
<dbReference type="GO" id="GO:0030010">
    <property type="term" value="P:establishment of cell polarity"/>
    <property type="evidence" value="ECO:0007669"/>
    <property type="project" value="TreeGrafter"/>
</dbReference>
<sequence length="955" mass="107236">MATSALKQTAPSLGDIPTVTSTHSVCAMPSSATSNKTLPPGASLYHTCRLVLDKLSLVDGMSYWLDLEDYDLSPSPSPITGSTPPLIPISTSPSISAVNTNSDSGTHCSSNDPLSKLCQLCRRGTPLFTLYNALNTKQPLKMDPNPKLNQINNCKANVYHFLVACRQQLLFREEELFTVSDLYVDDTNGFVKVVNTVYKLLQLLEDKGLISTPCTSHDSCPMATPKGIRDQVVFELLSTERKYVQDLETLQTYMRELQQQRILSQDTVHYLFGNLNALVDFQRRFLIQLEKVVENEPQEQHFGLLFIQMEGAFSVYEPYCSNFYSAQDLVVQEAPQLQKLNIVNPTHQLTSLLIKPIQRICKYPLLLNELIKATNKDWPSAAEMTNGLDAMRRVADKVNETQRKHENSQMVMELKQRVDNWKGVSIDKCGYLLLQDKLSVATNGNERELHVFFFENRLLLCKELKENNKNRLTKTNTISLKKRRRGTLTPVGSIETSMIISLKDMSADGEWALTVEWRDYDMRQFTLKFRNEEQYNLWQATLNKQKGFKKTPSLPPSSGNLGITSPVVSPLSLPQATNSGNWSFIDADDEEDEVDIIDDGFDDSGPVTQSRSNSFSAHILSNLPTRARSGRKNSTDVSTNTGRSNTPGLNLQPLPRNTTGSTSIQQPSNVQLSGEYLFYPSSPPPSNPSSPTTLSRVSPNNSATGRPFRDHSSSQQLHHLLQQQQQQQQGITTNLSTPHEPLIPSVDYFAATSGLTSGSSDASHSDKQQYPKMACTLPHARSRAKSSPDIERNQQQQYQQQQHHHHHHHRQQRNNRIGSVPTSTMREQHHHPVPPHTSALRLSDKTSSASLQSQMDRALTAAAVVATTPGQLKVKLMYNDKAYSLIVPHQISYVDLVERVEQKLHVVGDLPPDLNLRLKYCDEDGDFITINSNDDVQMAFDGYWLSNTVHLFVYM</sequence>
<feature type="compositionally biased region" description="Polar residues" evidence="1">
    <location>
        <begin position="556"/>
        <end position="566"/>
    </location>
</feature>
<dbReference type="InterPro" id="IPR000270">
    <property type="entry name" value="PB1_dom"/>
</dbReference>
<dbReference type="InterPro" id="IPR036872">
    <property type="entry name" value="CH_dom_sf"/>
</dbReference>
<dbReference type="PROSITE" id="PS00741">
    <property type="entry name" value="DH_1"/>
    <property type="match status" value="1"/>
</dbReference>
<dbReference type="CDD" id="cd05992">
    <property type="entry name" value="PB1"/>
    <property type="match status" value="1"/>
</dbReference>
<comment type="caution">
    <text evidence="5">The sequence shown here is derived from an EMBL/GenBank/DDBJ whole genome shotgun (WGS) entry which is preliminary data.</text>
</comment>
<evidence type="ECO:0000256" key="1">
    <source>
        <dbReference type="SAM" id="MobiDB-lite"/>
    </source>
</evidence>
<dbReference type="InterPro" id="IPR010481">
    <property type="entry name" value="Cdc24/Scd1_N"/>
</dbReference>
<dbReference type="InterPro" id="IPR033511">
    <property type="entry name" value="Cdc24/Scd1_PH_dom"/>
</dbReference>
<dbReference type="STRING" id="90262.A0A1X2ITB6"/>
<dbReference type="SMART" id="SM00666">
    <property type="entry name" value="PB1"/>
    <property type="match status" value="1"/>
</dbReference>
<dbReference type="PROSITE" id="PS50010">
    <property type="entry name" value="DH_2"/>
    <property type="match status" value="1"/>
</dbReference>
<dbReference type="GO" id="GO:0000935">
    <property type="term" value="C:division septum"/>
    <property type="evidence" value="ECO:0007669"/>
    <property type="project" value="TreeGrafter"/>
</dbReference>
<dbReference type="SUPFAM" id="SSF50729">
    <property type="entry name" value="PH domain-like"/>
    <property type="match status" value="1"/>
</dbReference>
<proteinExistence type="predicted"/>
<feature type="region of interest" description="Disordered" evidence="1">
    <location>
        <begin position="596"/>
        <end position="742"/>
    </location>
</feature>
<dbReference type="Pfam" id="PF06395">
    <property type="entry name" value="CDC24"/>
    <property type="match status" value="1"/>
</dbReference>
<evidence type="ECO:0000313" key="6">
    <source>
        <dbReference type="Proteomes" id="UP000193560"/>
    </source>
</evidence>
<dbReference type="OrthoDB" id="1594986at2759"/>
<feature type="domain" description="PH" evidence="2">
    <location>
        <begin position="425"/>
        <end position="547"/>
    </location>
</feature>
<dbReference type="Gene3D" id="1.20.900.10">
    <property type="entry name" value="Dbl homology (DH) domain"/>
    <property type="match status" value="1"/>
</dbReference>
<feature type="compositionally biased region" description="Basic residues" evidence="1">
    <location>
        <begin position="802"/>
        <end position="813"/>
    </location>
</feature>
<dbReference type="GO" id="GO:0031106">
    <property type="term" value="P:septin ring organization"/>
    <property type="evidence" value="ECO:0007669"/>
    <property type="project" value="TreeGrafter"/>
</dbReference>
<gene>
    <name evidence="5" type="ORF">BCR42DRAFT_405360</name>
</gene>
<dbReference type="EMBL" id="MCGE01000004">
    <property type="protein sequence ID" value="ORZ22038.1"/>
    <property type="molecule type" value="Genomic_DNA"/>
</dbReference>
<name>A0A1X2ITB6_9FUNG</name>
<dbReference type="PROSITE" id="PS51745">
    <property type="entry name" value="PB1"/>
    <property type="match status" value="1"/>
</dbReference>
<dbReference type="InterPro" id="IPR001849">
    <property type="entry name" value="PH_domain"/>
</dbReference>
<feature type="region of interest" description="Disordered" evidence="1">
    <location>
        <begin position="547"/>
        <end position="566"/>
    </location>
</feature>
<feature type="domain" description="PB1" evidence="4">
    <location>
        <begin position="869"/>
        <end position="954"/>
    </location>
</feature>